<accession>A0AC61YCK6</accession>
<evidence type="ECO:0000313" key="2">
    <source>
        <dbReference type="Proteomes" id="UP000356253"/>
    </source>
</evidence>
<protein>
    <submittedName>
        <fullName evidence="1">Uncharacterized protein</fullName>
    </submittedName>
</protein>
<dbReference type="EMBL" id="CABVMM010000016">
    <property type="protein sequence ID" value="VVV02242.1"/>
    <property type="molecule type" value="Genomic_DNA"/>
</dbReference>
<reference evidence="1" key="1">
    <citation type="submission" date="2019-09" db="EMBL/GenBank/DDBJ databases">
        <authorList>
            <person name="Rodrigo-Torres L."/>
            <person name="Arahal R. D."/>
            <person name="Lucena T."/>
        </authorList>
    </citation>
    <scope>NUCLEOTIDE SEQUENCE</scope>
    <source>
        <strain evidence="1">ISS653</strain>
    </source>
</reference>
<keyword evidence="2" id="KW-1185">Reference proteome</keyword>
<comment type="caution">
    <text evidence="1">The sequence shown here is derived from an EMBL/GenBank/DDBJ whole genome shotgun (WGS) entry which is preliminary data.</text>
</comment>
<dbReference type="Proteomes" id="UP000356253">
    <property type="component" value="Unassembled WGS sequence"/>
</dbReference>
<organism evidence="1 2">
    <name type="scientific">Mesonia oceanica</name>
    <dbReference type="NCBI Taxonomy" id="2687242"/>
    <lineage>
        <taxon>Bacteria</taxon>
        <taxon>Pseudomonadati</taxon>
        <taxon>Bacteroidota</taxon>
        <taxon>Flavobacteriia</taxon>
        <taxon>Flavobacteriales</taxon>
        <taxon>Flavobacteriaceae</taxon>
        <taxon>Mesonia</taxon>
    </lineage>
</organism>
<name>A0AC61YCK6_9FLAO</name>
<proteinExistence type="predicted"/>
<evidence type="ECO:0000313" key="1">
    <source>
        <dbReference type="EMBL" id="VVV02242.1"/>
    </source>
</evidence>
<gene>
    <name evidence="1" type="ORF">FVB9532_03540</name>
</gene>
<sequence>MSTFRILKIYSKFRNRRWRNNYTVPEIRLQGKWLENLGFKEGAQVKIKEQHHQLIITVLQQEKEGTNQT</sequence>